<dbReference type="EMBL" id="JH717897">
    <property type="protein sequence ID" value="EWZ47144.1"/>
    <property type="molecule type" value="Genomic_DNA"/>
</dbReference>
<name>W9KWJ3_FUSOX</name>
<sequence>MGRFRERARNGLSIRTKWTVTEIDTHATVHFANACRYRTYHRDPIRARRRIIRSKKNANSSDICRQTCLLSKTCRGFAATNTNRNRISTISNKLKHSKQPPISCTRSIKAS</sequence>
<gene>
    <name evidence="2" type="ORF">FOZG_03105</name>
</gene>
<dbReference type="EMBL" id="JH717897">
    <property type="protein sequence ID" value="EWZ47145.1"/>
    <property type="molecule type" value="Genomic_DNA"/>
</dbReference>
<dbReference type="AlphaFoldDB" id="W9KWJ3"/>
<organism evidence="2">
    <name type="scientific">Fusarium oxysporum Fo47</name>
    <dbReference type="NCBI Taxonomy" id="660027"/>
    <lineage>
        <taxon>Eukaryota</taxon>
        <taxon>Fungi</taxon>
        <taxon>Dikarya</taxon>
        <taxon>Ascomycota</taxon>
        <taxon>Pezizomycotina</taxon>
        <taxon>Sordariomycetes</taxon>
        <taxon>Hypocreomycetidae</taxon>
        <taxon>Hypocreales</taxon>
        <taxon>Nectriaceae</taxon>
        <taxon>Fusarium</taxon>
        <taxon>Fusarium oxysporum species complex</taxon>
    </lineage>
</organism>
<feature type="compositionally biased region" description="Polar residues" evidence="1">
    <location>
        <begin position="100"/>
        <end position="111"/>
    </location>
</feature>
<protein>
    <submittedName>
        <fullName evidence="2">Uncharacterized protein</fullName>
    </submittedName>
</protein>
<dbReference type="Proteomes" id="UP000030766">
    <property type="component" value="Unassembled WGS sequence"/>
</dbReference>
<reference evidence="2" key="1">
    <citation type="submission" date="2011-06" db="EMBL/GenBank/DDBJ databases">
        <title>The Genome Sequence of Fusarium oxysporum Fo47.</title>
        <authorList>
            <consortium name="The Broad Institute Genome Sequencing Platform"/>
            <person name="Ma L.-J."/>
            <person name="Gale L.R."/>
            <person name="Schwartz D.C."/>
            <person name="Zhou S."/>
            <person name="Corby-Kistler H."/>
            <person name="Young S.K."/>
            <person name="Zeng Q."/>
            <person name="Gargeya S."/>
            <person name="Fitzgerald M."/>
            <person name="Haas B."/>
            <person name="Abouelleil A."/>
            <person name="Alvarado L."/>
            <person name="Arachchi H.M."/>
            <person name="Berlin A."/>
            <person name="Brown A."/>
            <person name="Chapman S.B."/>
            <person name="Chen Z."/>
            <person name="Dunbar C."/>
            <person name="Freedman E."/>
            <person name="Gearin G."/>
            <person name="Gellesch M."/>
            <person name="Goldberg J."/>
            <person name="Griggs A."/>
            <person name="Gujja S."/>
            <person name="Heiman D."/>
            <person name="Howarth C."/>
            <person name="Larson L."/>
            <person name="Lui A."/>
            <person name="MacDonald P.J.P."/>
            <person name="Mehta T."/>
            <person name="Montmayeur A."/>
            <person name="Murphy C."/>
            <person name="Neiman D."/>
            <person name="Pearson M."/>
            <person name="Priest M."/>
            <person name="Roberts A."/>
            <person name="Saif S."/>
            <person name="Shea T."/>
            <person name="Shenoy N."/>
            <person name="Sisk P."/>
            <person name="Stolte C."/>
            <person name="Sykes S."/>
            <person name="Wortman J."/>
            <person name="Nusbaum C."/>
            <person name="Birren B."/>
        </authorList>
    </citation>
    <scope>NUCLEOTIDE SEQUENCE [LARGE SCALE GENOMIC DNA]</scope>
    <source>
        <strain evidence="2">Fo47</strain>
    </source>
</reference>
<proteinExistence type="predicted"/>
<accession>W9KWJ3</accession>
<feature type="region of interest" description="Disordered" evidence="1">
    <location>
        <begin position="92"/>
        <end position="111"/>
    </location>
</feature>
<dbReference type="HOGENOM" id="CLU_2158496_0_0_1"/>
<evidence type="ECO:0000256" key="1">
    <source>
        <dbReference type="SAM" id="MobiDB-lite"/>
    </source>
</evidence>
<evidence type="ECO:0000313" key="2">
    <source>
        <dbReference type="EMBL" id="EWZ47144.1"/>
    </source>
</evidence>
<reference evidence="2" key="2">
    <citation type="submission" date="2012-06" db="EMBL/GenBank/DDBJ databases">
        <title>Annotation of the Genome Sequence of Fusarium oxysporum Fo47.</title>
        <authorList>
            <consortium name="The Broad Institute Genomics Platform"/>
            <person name="Ma L.-J."/>
            <person name="Corby-Kistler H."/>
            <person name="Broz K."/>
            <person name="Gale L.R."/>
            <person name="Jonkers W."/>
            <person name="O'Donnell K."/>
            <person name="Ploetz R."/>
            <person name="Steinberg C."/>
            <person name="Schwartz D.C."/>
            <person name="VanEtten H."/>
            <person name="Zhou S."/>
            <person name="Young S.K."/>
            <person name="Zeng Q."/>
            <person name="Gargeya S."/>
            <person name="Fitzgerald M."/>
            <person name="Abouelleil A."/>
            <person name="Alvarado L."/>
            <person name="Chapman S.B."/>
            <person name="Gainer-Dewar J."/>
            <person name="Goldberg J."/>
            <person name="Griggs A."/>
            <person name="Gujja S."/>
            <person name="Hansen M."/>
            <person name="Howarth C."/>
            <person name="Imamovic A."/>
            <person name="Ireland A."/>
            <person name="Larimer J."/>
            <person name="McCowan C."/>
            <person name="Murphy C."/>
            <person name="Pearson M."/>
            <person name="Poon T.W."/>
            <person name="Priest M."/>
            <person name="Roberts A."/>
            <person name="Saif S."/>
            <person name="Shea T."/>
            <person name="Sykes S."/>
            <person name="Wortman J."/>
            <person name="Nusbaum C."/>
            <person name="Birren B."/>
        </authorList>
    </citation>
    <scope>NUCLEOTIDE SEQUENCE</scope>
    <source>
        <strain evidence="2">Fo47</strain>
    </source>
</reference>
<dbReference type="VEuPathDB" id="FungiDB:FOZG_03105"/>